<evidence type="ECO:0000313" key="5">
    <source>
        <dbReference type="EMBL" id="MBB3918618.1"/>
    </source>
</evidence>
<dbReference type="PANTHER" id="PTHR35936">
    <property type="entry name" value="MEMBRANE-BOUND LYTIC MUREIN TRANSGLYCOSYLASE F"/>
    <property type="match status" value="1"/>
</dbReference>
<dbReference type="AlphaFoldDB" id="A0A7W6FLN4"/>
<sequence>MKRTIALSLCALVIYANNAGAMDRKTLTIASEGASPPWNAINADGQLAGFDVDVGRDLCRRMNVECSFVPQDWDGIIPALTVGKFDAIMSGMAITEKRKKSIAFSTPYAGGFNQLVIRKDLNLPATDTSTKLDLTSIDAGKQAVINQLQAALTGKTLGVLRSSNSEAVLNELFGKVATIRSYDSQDNMHLDLVAERIDGGLADYFTWKAFLDSKDGGIAMLYGPQLSGGLWGPGVGVGLRQDDRELTAAFDSAIDAATRDGTLKRLSEQWFSIDVSPRASN</sequence>
<proteinExistence type="predicted"/>
<feature type="chain" id="PRO_5031448295" evidence="3">
    <location>
        <begin position="22"/>
        <end position="281"/>
    </location>
</feature>
<dbReference type="Gene3D" id="3.40.190.10">
    <property type="entry name" value="Periplasmic binding protein-like II"/>
    <property type="match status" value="2"/>
</dbReference>
<comment type="subcellular location">
    <subcellularLocation>
        <location evidence="1">Periplasm</location>
    </subcellularLocation>
</comment>
<feature type="domain" description="Solute-binding protein family 3/N-terminal" evidence="4">
    <location>
        <begin position="26"/>
        <end position="274"/>
    </location>
</feature>
<accession>A0A7W6FLN4</accession>
<evidence type="ECO:0000256" key="1">
    <source>
        <dbReference type="ARBA" id="ARBA00004418"/>
    </source>
</evidence>
<gene>
    <name evidence="5" type="ORF">GGQ65_005958</name>
</gene>
<dbReference type="Proteomes" id="UP000545490">
    <property type="component" value="Unassembled WGS sequence"/>
</dbReference>
<dbReference type="RefSeq" id="WP_183605108.1">
    <property type="nucleotide sequence ID" value="NZ_JACIDG010000020.1"/>
</dbReference>
<dbReference type="PANTHER" id="PTHR35936:SF17">
    <property type="entry name" value="ARGININE-BINDING EXTRACELLULAR PROTEIN ARTP"/>
    <property type="match status" value="1"/>
</dbReference>
<dbReference type="CDD" id="cd13699">
    <property type="entry name" value="PBP2_OccT_like"/>
    <property type="match status" value="1"/>
</dbReference>
<protein>
    <submittedName>
        <fullName evidence="5">Octopine/nopaline transport system substrate-binding protein</fullName>
    </submittedName>
</protein>
<name>A0A7W6FLN4_9HYPH</name>
<feature type="signal peptide" evidence="3">
    <location>
        <begin position="1"/>
        <end position="21"/>
    </location>
</feature>
<evidence type="ECO:0000256" key="2">
    <source>
        <dbReference type="ARBA" id="ARBA00022729"/>
    </source>
</evidence>
<dbReference type="EMBL" id="JACIDG010000020">
    <property type="protein sequence ID" value="MBB3918618.1"/>
    <property type="molecule type" value="Genomic_DNA"/>
</dbReference>
<evidence type="ECO:0000313" key="6">
    <source>
        <dbReference type="Proteomes" id="UP000545490"/>
    </source>
</evidence>
<comment type="caution">
    <text evidence="5">The sequence shown here is derived from an EMBL/GenBank/DDBJ whole genome shotgun (WGS) entry which is preliminary data.</text>
</comment>
<dbReference type="SMART" id="SM00062">
    <property type="entry name" value="PBPb"/>
    <property type="match status" value="1"/>
</dbReference>
<dbReference type="Pfam" id="PF00497">
    <property type="entry name" value="SBP_bac_3"/>
    <property type="match status" value="1"/>
</dbReference>
<reference evidence="5 6" key="1">
    <citation type="submission" date="2020-08" db="EMBL/GenBank/DDBJ databases">
        <title>Genomic Encyclopedia of Type Strains, Phase IV (KMG-IV): sequencing the most valuable type-strain genomes for metagenomic binning, comparative biology and taxonomic classification.</title>
        <authorList>
            <person name="Goeker M."/>
        </authorList>
    </citation>
    <scope>NUCLEOTIDE SEQUENCE [LARGE SCALE GENOMIC DNA]</scope>
    <source>
        <strain evidence="5 6">DSM 19331</strain>
    </source>
</reference>
<evidence type="ECO:0000256" key="3">
    <source>
        <dbReference type="SAM" id="SignalP"/>
    </source>
</evidence>
<dbReference type="InterPro" id="IPR001638">
    <property type="entry name" value="Solute-binding_3/MltF_N"/>
</dbReference>
<dbReference type="SUPFAM" id="SSF53850">
    <property type="entry name" value="Periplasmic binding protein-like II"/>
    <property type="match status" value="1"/>
</dbReference>
<dbReference type="GO" id="GO:0042597">
    <property type="term" value="C:periplasmic space"/>
    <property type="evidence" value="ECO:0007669"/>
    <property type="project" value="UniProtKB-SubCell"/>
</dbReference>
<organism evidence="5 6">
    <name type="scientific">Rhizobium fabae</name>
    <dbReference type="NCBI Taxonomy" id="573179"/>
    <lineage>
        <taxon>Bacteria</taxon>
        <taxon>Pseudomonadati</taxon>
        <taxon>Pseudomonadota</taxon>
        <taxon>Alphaproteobacteria</taxon>
        <taxon>Hyphomicrobiales</taxon>
        <taxon>Rhizobiaceae</taxon>
        <taxon>Rhizobium/Agrobacterium group</taxon>
        <taxon>Rhizobium</taxon>
    </lineage>
</organism>
<evidence type="ECO:0000259" key="4">
    <source>
        <dbReference type="SMART" id="SM00062"/>
    </source>
</evidence>
<keyword evidence="2 3" id="KW-0732">Signal</keyword>